<dbReference type="Pfam" id="PF11013">
    <property type="entry name" value="DUF2851"/>
    <property type="match status" value="1"/>
</dbReference>
<proteinExistence type="predicted"/>
<accession>A0A369A703</accession>
<reference evidence="1 2" key="1">
    <citation type="submission" date="2018-07" db="EMBL/GenBank/DDBJ databases">
        <title>Genomic Encyclopedia of Type Strains, Phase IV (KMG-IV): sequencing the most valuable type-strain genomes for metagenomic binning, comparative biology and taxonomic classification.</title>
        <authorList>
            <person name="Goeker M."/>
        </authorList>
    </citation>
    <scope>NUCLEOTIDE SEQUENCE [LARGE SCALE GENOMIC DNA]</scope>
    <source>
        <strain evidence="1 2">DSM 21410</strain>
    </source>
</reference>
<gene>
    <name evidence="1" type="ORF">DES35_101212</name>
</gene>
<evidence type="ECO:0000313" key="2">
    <source>
        <dbReference type="Proteomes" id="UP000253517"/>
    </source>
</evidence>
<organism evidence="1 2">
    <name type="scientific">Schleiferia thermophila</name>
    <dbReference type="NCBI Taxonomy" id="884107"/>
    <lineage>
        <taxon>Bacteria</taxon>
        <taxon>Pseudomonadati</taxon>
        <taxon>Bacteroidota</taxon>
        <taxon>Flavobacteriia</taxon>
        <taxon>Flavobacteriales</taxon>
        <taxon>Schleiferiaceae</taxon>
        <taxon>Schleiferia</taxon>
    </lineage>
</organism>
<evidence type="ECO:0000313" key="1">
    <source>
        <dbReference type="EMBL" id="RCX04933.1"/>
    </source>
</evidence>
<keyword evidence="2" id="KW-1185">Reference proteome</keyword>
<protein>
    <submittedName>
        <fullName evidence="1">Uncharacterized protein DUF2851</fullName>
    </submittedName>
</protein>
<dbReference type="EMBL" id="QPJS01000001">
    <property type="protein sequence ID" value="RCX04933.1"/>
    <property type="molecule type" value="Genomic_DNA"/>
</dbReference>
<dbReference type="InterPro" id="IPR021272">
    <property type="entry name" value="DUF2851"/>
</dbReference>
<dbReference type="AlphaFoldDB" id="A0A369A703"/>
<sequence>MFNNVKPPFRTFIQGIYLAKMQPTNEAILQFIWKNRLFPAQNLFTTDGKPIEILHPGYYNTDSGPDFQNARIRIDQQLWAGNVEVHIRTSDWYRHGHHTDKAYQNVVLHVVAVHDKKDCPAGLPVLELKDLIDQELISRAEHLLHSADDIPCHAHISSVPPNLLQAMVHRTAVERMENKYREKLSTLQELDFDFHRWFQIELFTAFGLKANSEPMRSLARKIPLQYLLKSSDQRVSLEALLYGVASLLPAEPTDPYTQELLLEFDFLKHKYQITDVLPAHVWKFHRLQPVSFPTLRLSQLAAVFSRWEALISAVFKLPDLLAVQHLLTTTASPYWSEHYRFGVKSSSPHSRSVGRDLVGRIIINAVLPVMTGFSKYSGRHELQEAAIEWLETLPPESNRITRLMSTYGFTNQSALESQGLLELKNNYCLRKKCLYCSIGYKIIKSQ</sequence>
<dbReference type="Proteomes" id="UP000253517">
    <property type="component" value="Unassembled WGS sequence"/>
</dbReference>
<comment type="caution">
    <text evidence="1">The sequence shown here is derived from an EMBL/GenBank/DDBJ whole genome shotgun (WGS) entry which is preliminary data.</text>
</comment>
<name>A0A369A703_9FLAO</name>